<evidence type="ECO:0008006" key="4">
    <source>
        <dbReference type="Google" id="ProtNLM"/>
    </source>
</evidence>
<reference evidence="2 3" key="1">
    <citation type="submission" date="2020-10" db="EMBL/GenBank/DDBJ databases">
        <title>Sequencing the genomes of 1000 actinobacteria strains.</title>
        <authorList>
            <person name="Klenk H.-P."/>
        </authorList>
    </citation>
    <scope>NUCLEOTIDE SEQUENCE [LARGE SCALE GENOMIC DNA]</scope>
    <source>
        <strain evidence="2 3">DSM 15474</strain>
    </source>
</reference>
<dbReference type="RefSeq" id="WP_192590570.1">
    <property type="nucleotide sequence ID" value="NZ_JADBEE010000001.1"/>
</dbReference>
<protein>
    <recommendedName>
        <fullName evidence="4">DUF3298 domain-containing protein</fullName>
    </recommendedName>
</protein>
<dbReference type="Proteomes" id="UP000636579">
    <property type="component" value="Unassembled WGS sequence"/>
</dbReference>
<proteinExistence type="predicted"/>
<sequence length="247" mass="26692">MTGSPRDHDQPPGGDDPLDTRLNYSAPAGTPATLEIQEELDRVSTETRKKAGKAPQHSRFRLSRGAACGLAAFLLVGGTTAAVAVTELRSYWADMGTEPHASYSFELPSGAECDVEVRMLSMGPPGVENTGDYSMTAEQDAFAREITSDAQSRVDELVKTERFQETLEVQSNFPGALDRSEDAAYFHAVDLELSFGIHIDHEDAMEDIRVGGYTVGHSCPGADFEGSWLEESNDMDAHETERGGMGG</sequence>
<evidence type="ECO:0000313" key="2">
    <source>
        <dbReference type="EMBL" id="MBE1513718.1"/>
    </source>
</evidence>
<keyword evidence="3" id="KW-1185">Reference proteome</keyword>
<dbReference type="EMBL" id="JADBEE010000001">
    <property type="protein sequence ID" value="MBE1513718.1"/>
    <property type="molecule type" value="Genomic_DNA"/>
</dbReference>
<organism evidence="2 3">
    <name type="scientific">Nesterenkonia halotolerans</name>
    <dbReference type="NCBI Taxonomy" id="225325"/>
    <lineage>
        <taxon>Bacteria</taxon>
        <taxon>Bacillati</taxon>
        <taxon>Actinomycetota</taxon>
        <taxon>Actinomycetes</taxon>
        <taxon>Micrococcales</taxon>
        <taxon>Micrococcaceae</taxon>
        <taxon>Nesterenkonia</taxon>
    </lineage>
</organism>
<feature type="region of interest" description="Disordered" evidence="1">
    <location>
        <begin position="1"/>
        <end position="36"/>
    </location>
</feature>
<evidence type="ECO:0000313" key="3">
    <source>
        <dbReference type="Proteomes" id="UP000636579"/>
    </source>
</evidence>
<feature type="compositionally biased region" description="Basic and acidic residues" evidence="1">
    <location>
        <begin position="235"/>
        <end position="247"/>
    </location>
</feature>
<name>A0ABR9J3Z6_9MICC</name>
<feature type="compositionally biased region" description="Basic and acidic residues" evidence="1">
    <location>
        <begin position="1"/>
        <end position="10"/>
    </location>
</feature>
<comment type="caution">
    <text evidence="2">The sequence shown here is derived from an EMBL/GenBank/DDBJ whole genome shotgun (WGS) entry which is preliminary data.</text>
</comment>
<accession>A0ABR9J3Z6</accession>
<feature type="region of interest" description="Disordered" evidence="1">
    <location>
        <begin position="226"/>
        <end position="247"/>
    </location>
</feature>
<gene>
    <name evidence="2" type="ORF">H4W26_000473</name>
</gene>
<evidence type="ECO:0000256" key="1">
    <source>
        <dbReference type="SAM" id="MobiDB-lite"/>
    </source>
</evidence>